<protein>
    <submittedName>
        <fullName evidence="3">Malate dehydrogenase</fullName>
        <ecNumber evidence="3">1.1.1.37</ecNumber>
    </submittedName>
</protein>
<dbReference type="KEGG" id="caci:CLOAM1159"/>
<proteinExistence type="inferred from homology"/>
<dbReference type="SUPFAM" id="SSF89733">
    <property type="entry name" value="L-sulfolactate dehydrogenase-like"/>
    <property type="match status" value="1"/>
</dbReference>
<dbReference type="STRING" id="459349.CLOAM1159"/>
<accession>B0VEY1</accession>
<evidence type="ECO:0000313" key="4">
    <source>
        <dbReference type="Proteomes" id="UP000002019"/>
    </source>
</evidence>
<dbReference type="PANTHER" id="PTHR11091">
    <property type="entry name" value="OXIDOREDUCTASE-RELATED"/>
    <property type="match status" value="1"/>
</dbReference>
<comment type="similarity">
    <text evidence="1">Belongs to the LDH2/MDH2 oxidoreductase family.</text>
</comment>
<evidence type="ECO:0000256" key="1">
    <source>
        <dbReference type="ARBA" id="ARBA00006056"/>
    </source>
</evidence>
<dbReference type="EC" id="1.1.1.37" evidence="3"/>
<evidence type="ECO:0000256" key="2">
    <source>
        <dbReference type="ARBA" id="ARBA00023002"/>
    </source>
</evidence>
<sequence length="372" mass="41132">MKKNKEYLEMKYLPVDVLQSFMQEVFIKLGVPEEEAQICSDVLIASDLKGIESHGIGRLKMYYDRIKAGIQNPVTNIDVLRDKCATAVWDGNNGMGQVISKKAMQAAIDKAEKYGLGAVAVRNSTHFGICGYYAEMAIRQNMIGLVFSNARPSICPTNGVSPILGTNPICFGAPTDLPYPFLYDAATSISQRGKVEQLAREEKETPLGWAIDLEGKPYTDTKGLLIDLLKQKAAMLPLGGTEEITGSHKGYGLATAVEILCASLQKGNYLNGLLGEDENGKPAPYRLGHFFMAINIEFFTDLVDFKKITTSICKDLQNSQLFPGKNRIYVAGEKEYEIEQKVRKQGIPIIPNLEKNIRIIQDELGLNLLNLD</sequence>
<reference evidence="3 4" key="1">
    <citation type="journal article" date="2008" name="J. Bacteriol.">
        <title>'Candidatus Cloacamonas acidaminovorans': genome sequence reconstruction provides a first glimpse of a new bacterial division.</title>
        <authorList>
            <person name="Pelletier E."/>
            <person name="Kreimeyer A."/>
            <person name="Bocs S."/>
            <person name="Rouy Z."/>
            <person name="Gyapay G."/>
            <person name="Chouari R."/>
            <person name="Riviere D."/>
            <person name="Ganesan A."/>
            <person name="Daegelen P."/>
            <person name="Sghir A."/>
            <person name="Cohen G.N."/>
            <person name="Medigue C."/>
            <person name="Weissenbach J."/>
            <person name="Le Paslier D."/>
        </authorList>
    </citation>
    <scope>NUCLEOTIDE SEQUENCE [LARGE SCALE GENOMIC DNA]</scope>
    <source>
        <strain evidence="4">Evry</strain>
    </source>
</reference>
<dbReference type="GO" id="GO:0030060">
    <property type="term" value="F:L-malate dehydrogenase (NAD+) activity"/>
    <property type="evidence" value="ECO:0007669"/>
    <property type="project" value="UniProtKB-EC"/>
</dbReference>
<dbReference type="Gene3D" id="1.10.1530.10">
    <property type="match status" value="1"/>
</dbReference>
<gene>
    <name evidence="3" type="primary">mdh</name>
    <name evidence="3" type="ordered locus">CLOAM1159</name>
</gene>
<dbReference type="Proteomes" id="UP000002019">
    <property type="component" value="Chromosome"/>
</dbReference>
<dbReference type="InterPro" id="IPR003767">
    <property type="entry name" value="Malate/L-lactate_DH-like"/>
</dbReference>
<dbReference type="InterPro" id="IPR043143">
    <property type="entry name" value="Mal/L-sulf/L-lact_DH-like_NADP"/>
</dbReference>
<dbReference type="eggNOG" id="COG2055">
    <property type="taxonomic scope" value="Bacteria"/>
</dbReference>
<dbReference type="AlphaFoldDB" id="B0VEY1"/>
<keyword evidence="4" id="KW-1185">Reference proteome</keyword>
<dbReference type="InterPro" id="IPR043144">
    <property type="entry name" value="Mal/L-sulf/L-lact_DH-like_ah"/>
</dbReference>
<dbReference type="Gene3D" id="3.30.1370.60">
    <property type="entry name" value="Hypothetical oxidoreductase yiak, domain 2"/>
    <property type="match status" value="1"/>
</dbReference>
<organism evidence="3 4">
    <name type="scientific">Cloacimonas acidaminovorans (strain Evry)</name>
    <dbReference type="NCBI Taxonomy" id="459349"/>
    <lineage>
        <taxon>Bacteria</taxon>
        <taxon>Pseudomonadati</taxon>
        <taxon>Candidatus Cloacimonadota</taxon>
        <taxon>Candidatus Cloacimonadia</taxon>
        <taxon>Candidatus Cloacimonadales</taxon>
        <taxon>Candidatus Cloacimonadaceae</taxon>
        <taxon>Candidatus Cloacimonas</taxon>
    </lineage>
</organism>
<dbReference type="InterPro" id="IPR036111">
    <property type="entry name" value="Mal/L-sulfo/L-lacto_DH-like_sf"/>
</dbReference>
<keyword evidence="2 3" id="KW-0560">Oxidoreductase</keyword>
<dbReference type="Pfam" id="PF02615">
    <property type="entry name" value="Ldh_2"/>
    <property type="match status" value="1"/>
</dbReference>
<evidence type="ECO:0000313" key="3">
    <source>
        <dbReference type="EMBL" id="CAO81021.1"/>
    </source>
</evidence>
<dbReference type="PANTHER" id="PTHR11091:SF0">
    <property type="entry name" value="MALATE DEHYDROGENASE"/>
    <property type="match status" value="1"/>
</dbReference>
<name>B0VEY1_CLOAI</name>
<dbReference type="EMBL" id="CU466930">
    <property type="protein sequence ID" value="CAO81021.1"/>
    <property type="molecule type" value="Genomic_DNA"/>
</dbReference>
<dbReference type="HOGENOM" id="CLU_040452_3_1_0"/>